<dbReference type="GO" id="GO:0005737">
    <property type="term" value="C:cytoplasm"/>
    <property type="evidence" value="ECO:0007669"/>
    <property type="project" value="UniProtKB-SubCell"/>
</dbReference>
<accession>A0A6N0ISI0</accession>
<evidence type="ECO:0000256" key="1">
    <source>
        <dbReference type="ARBA" id="ARBA00004496"/>
    </source>
</evidence>
<evidence type="ECO:0000313" key="8">
    <source>
        <dbReference type="EMBL" id="QKQ37730.1"/>
    </source>
</evidence>
<dbReference type="EMBL" id="CP054565">
    <property type="protein sequence ID" value="QKQ37730.1"/>
    <property type="molecule type" value="Genomic_DNA"/>
</dbReference>
<geneLocation type="plasmid" evidence="8">
    <name>pSCU-478-1</name>
</geneLocation>
<keyword evidence="5" id="KW-0184">Conjugation</keyword>
<keyword evidence="8" id="KW-0614">Plasmid</keyword>
<reference evidence="8" key="1">
    <citation type="submission" date="2020-05" db="EMBL/GenBank/DDBJ databases">
        <title>Title: F plasmids are the major carriers of antibiotic resistance genes in human-associated commensal E. coli.</title>
        <authorList>
            <person name="Stephens C."/>
            <person name="Arismendi T."/>
            <person name="Wright M."/>
            <person name="Hartman A."/>
            <person name="Gonzalez A."/>
            <person name="Gill M."/>
            <person name="Pandori M."/>
            <person name="Hess D."/>
        </authorList>
    </citation>
    <scope>NUCLEOTIDE SEQUENCE</scope>
    <source>
        <strain evidence="8">SCU-478</strain>
        <plasmid evidence="8">pSCU-478-1</plasmid>
    </source>
</reference>
<dbReference type="AlphaFoldDB" id="A0A6N0ISI0"/>
<comment type="subunit">
    <text evidence="7">Part of the relaxosome, a complex composed of plasmid encoded TraI, TraM, TraY and host-encoded IHF bound to the F plasmid origin of transfer (oriT). Interacts with TraM, probably through its C-terminus.</text>
</comment>
<comment type="similarity">
    <text evidence="2">Belongs to the TraY family.</text>
</comment>
<proteinExistence type="inferred from homology"/>
<evidence type="ECO:0000256" key="6">
    <source>
        <dbReference type="ARBA" id="ARBA00023125"/>
    </source>
</evidence>
<evidence type="ECO:0000256" key="4">
    <source>
        <dbReference type="ARBA" id="ARBA00022490"/>
    </source>
</evidence>
<name>A0A6N0ISI0_ECOLX</name>
<sequence length="49" mass="5722">MSDVTAQRLHEAAKRSGRKVRHEAMLRLAHSLKHVPDIEEIYWEILKGN</sequence>
<gene>
    <name evidence="8" type="ORF">HPE44_25385</name>
</gene>
<evidence type="ECO:0000256" key="3">
    <source>
        <dbReference type="ARBA" id="ARBA00020541"/>
    </source>
</evidence>
<organism evidence="8">
    <name type="scientific">Escherichia coli</name>
    <dbReference type="NCBI Taxonomy" id="562"/>
    <lineage>
        <taxon>Bacteria</taxon>
        <taxon>Pseudomonadati</taxon>
        <taxon>Pseudomonadota</taxon>
        <taxon>Gammaproteobacteria</taxon>
        <taxon>Enterobacterales</taxon>
        <taxon>Enterobacteriaceae</taxon>
        <taxon>Escherichia</taxon>
    </lineage>
</organism>
<evidence type="ECO:0000256" key="2">
    <source>
        <dbReference type="ARBA" id="ARBA00007183"/>
    </source>
</evidence>
<comment type="subcellular location">
    <subcellularLocation>
        <location evidence="1">Cytoplasm</location>
    </subcellularLocation>
</comment>
<dbReference type="RefSeq" id="WP_181695887.1">
    <property type="nucleotide sequence ID" value="NZ_CP054565.1"/>
</dbReference>
<dbReference type="GO" id="GO:0003677">
    <property type="term" value="F:DNA binding"/>
    <property type="evidence" value="ECO:0007669"/>
    <property type="project" value="UniProtKB-KW"/>
</dbReference>
<evidence type="ECO:0000256" key="5">
    <source>
        <dbReference type="ARBA" id="ARBA00022971"/>
    </source>
</evidence>
<keyword evidence="6" id="KW-0238">DNA-binding</keyword>
<protein>
    <recommendedName>
        <fullName evidence="3">Relaxosome protein TraY</fullName>
    </recommendedName>
</protein>
<evidence type="ECO:0000256" key="7">
    <source>
        <dbReference type="ARBA" id="ARBA00026087"/>
    </source>
</evidence>
<dbReference type="InterPro" id="IPR008876">
    <property type="entry name" value="TraY"/>
</dbReference>
<dbReference type="Pfam" id="PF05509">
    <property type="entry name" value="TraY"/>
    <property type="match status" value="1"/>
</dbReference>
<keyword evidence="4" id="KW-0963">Cytoplasm</keyword>